<dbReference type="Proteomes" id="UP000037660">
    <property type="component" value="Unassembled WGS sequence"/>
</dbReference>
<evidence type="ECO:0000313" key="6">
    <source>
        <dbReference type="EMBL" id="GAP36738.1"/>
    </source>
</evidence>
<dbReference type="EMBL" id="BBYR01000038">
    <property type="protein sequence ID" value="GAP36738.1"/>
    <property type="molecule type" value="Genomic_DNA"/>
</dbReference>
<dbReference type="PANTHER" id="PTHR30055">
    <property type="entry name" value="HTH-TYPE TRANSCRIPTIONAL REGULATOR RUTR"/>
    <property type="match status" value="1"/>
</dbReference>
<reference evidence="6 7" key="2">
    <citation type="journal article" date="2016" name="Science">
        <title>A bacterium that degrades and assimilates poly(ethylene terephthalate).</title>
        <authorList>
            <person name="Yoshida S."/>
            <person name="Hiraga K."/>
            <person name="Takehana T."/>
            <person name="Taniguchi I."/>
            <person name="Yamaji H."/>
            <person name="Maeda Y."/>
            <person name="Toyohara K."/>
            <person name="Miyamoto K."/>
            <person name="Kimura Y."/>
            <person name="Oda K."/>
        </authorList>
    </citation>
    <scope>NUCLEOTIDE SEQUENCE [LARGE SCALE GENOMIC DNA]</scope>
    <source>
        <strain evidence="7">NBRC 110686 / TISTR 2288 / 201-F6</strain>
    </source>
</reference>
<dbReference type="GO" id="GO:0000976">
    <property type="term" value="F:transcription cis-regulatory region binding"/>
    <property type="evidence" value="ECO:0007669"/>
    <property type="project" value="TreeGrafter"/>
</dbReference>
<dbReference type="PANTHER" id="PTHR30055:SF220">
    <property type="entry name" value="TETR-FAMILY REGULATORY PROTEIN"/>
    <property type="match status" value="1"/>
</dbReference>
<keyword evidence="2 4" id="KW-0238">DNA-binding</keyword>
<keyword evidence="3" id="KW-0804">Transcription</keyword>
<evidence type="ECO:0000256" key="1">
    <source>
        <dbReference type="ARBA" id="ARBA00023015"/>
    </source>
</evidence>
<comment type="caution">
    <text evidence="6">The sequence shown here is derived from an EMBL/GenBank/DDBJ whole genome shotgun (WGS) entry which is preliminary data.</text>
</comment>
<dbReference type="SUPFAM" id="SSF48498">
    <property type="entry name" value="Tetracyclin repressor-like, C-terminal domain"/>
    <property type="match status" value="1"/>
</dbReference>
<dbReference type="InterPro" id="IPR036271">
    <property type="entry name" value="Tet_transcr_reg_TetR-rel_C_sf"/>
</dbReference>
<name>A0A0K8P294_PISS1</name>
<feature type="DNA-binding region" description="H-T-H motif" evidence="4">
    <location>
        <begin position="34"/>
        <end position="53"/>
    </location>
</feature>
<evidence type="ECO:0000256" key="4">
    <source>
        <dbReference type="PROSITE-ProRule" id="PRU00335"/>
    </source>
</evidence>
<dbReference type="SUPFAM" id="SSF46689">
    <property type="entry name" value="Homeodomain-like"/>
    <property type="match status" value="1"/>
</dbReference>
<dbReference type="InterPro" id="IPR050109">
    <property type="entry name" value="HTH-type_TetR-like_transc_reg"/>
</dbReference>
<dbReference type="AlphaFoldDB" id="A0A0K8P294"/>
<dbReference type="InterPro" id="IPR025996">
    <property type="entry name" value="MT1864/Rv1816-like_C"/>
</dbReference>
<reference evidence="7" key="1">
    <citation type="submission" date="2015-07" db="EMBL/GenBank/DDBJ databases">
        <title>Discovery of a poly(ethylene terephthalate assimilation.</title>
        <authorList>
            <person name="Yoshida S."/>
            <person name="Hiraga K."/>
            <person name="Takehana T."/>
            <person name="Taniguchi I."/>
            <person name="Yamaji H."/>
            <person name="Maeda Y."/>
            <person name="Toyohara K."/>
            <person name="Miyamoto K."/>
            <person name="Kimura Y."/>
            <person name="Oda K."/>
        </authorList>
    </citation>
    <scope>NUCLEOTIDE SEQUENCE [LARGE SCALE GENOMIC DNA]</scope>
    <source>
        <strain evidence="7">NBRC 110686 / TISTR 2288 / 201-F6</strain>
    </source>
</reference>
<evidence type="ECO:0000256" key="2">
    <source>
        <dbReference type="ARBA" id="ARBA00023125"/>
    </source>
</evidence>
<evidence type="ECO:0000313" key="7">
    <source>
        <dbReference type="Proteomes" id="UP000037660"/>
    </source>
</evidence>
<dbReference type="GO" id="GO:0003700">
    <property type="term" value="F:DNA-binding transcription factor activity"/>
    <property type="evidence" value="ECO:0007669"/>
    <property type="project" value="TreeGrafter"/>
</dbReference>
<dbReference type="PROSITE" id="PS50977">
    <property type="entry name" value="HTH_TETR_2"/>
    <property type="match status" value="1"/>
</dbReference>
<dbReference type="RefSeq" id="WP_197284661.1">
    <property type="nucleotide sequence ID" value="NZ_BBYR01000038.1"/>
</dbReference>
<dbReference type="Gene3D" id="1.10.357.10">
    <property type="entry name" value="Tetracycline Repressor, domain 2"/>
    <property type="match status" value="1"/>
</dbReference>
<evidence type="ECO:0000259" key="5">
    <source>
        <dbReference type="PROSITE" id="PS50977"/>
    </source>
</evidence>
<dbReference type="InterPro" id="IPR001647">
    <property type="entry name" value="HTH_TetR"/>
</dbReference>
<sequence>MSTRRDTYHHGNLRAELIRCGKELLASEGIQNLTLRAVTRAAGVSHGAPRNEFADMNGLLAAMAVEGFEELIALREQALARQSDPARRLQAVLGCYVDFAAAHPGLFWLMYGPHIREREQYPDLLAAARRSYGLLEATVFGFLEAAGLAHARTSELVQCAWSAVHGMAMLFNGRPLGPSIPAAMSFAKWKASVIEFAMAGLVARAGQLAR</sequence>
<evidence type="ECO:0000256" key="3">
    <source>
        <dbReference type="ARBA" id="ARBA00023163"/>
    </source>
</evidence>
<gene>
    <name evidence="6" type="ORF">ISF6_2578</name>
</gene>
<dbReference type="STRING" id="1547922.ISF6_2578"/>
<keyword evidence="7" id="KW-1185">Reference proteome</keyword>
<organism evidence="6 7">
    <name type="scientific">Piscinibacter sakaiensis</name>
    <name type="common">Ideonella sakaiensis</name>
    <dbReference type="NCBI Taxonomy" id="1547922"/>
    <lineage>
        <taxon>Bacteria</taxon>
        <taxon>Pseudomonadati</taxon>
        <taxon>Pseudomonadota</taxon>
        <taxon>Betaproteobacteria</taxon>
        <taxon>Burkholderiales</taxon>
        <taxon>Sphaerotilaceae</taxon>
        <taxon>Piscinibacter</taxon>
    </lineage>
</organism>
<proteinExistence type="predicted"/>
<accession>A0A0K8P294</accession>
<dbReference type="Pfam" id="PF13305">
    <property type="entry name" value="TetR_C_33"/>
    <property type="match status" value="1"/>
</dbReference>
<keyword evidence="1" id="KW-0805">Transcription regulation</keyword>
<protein>
    <submittedName>
        <fullName evidence="6">Transcriptional regulator, TetR family</fullName>
    </submittedName>
</protein>
<feature type="domain" description="HTH tetR-type" evidence="5">
    <location>
        <begin position="11"/>
        <end position="71"/>
    </location>
</feature>
<dbReference type="InterPro" id="IPR009057">
    <property type="entry name" value="Homeodomain-like_sf"/>
</dbReference>